<proteinExistence type="predicted"/>
<dbReference type="PANTHER" id="PTHR36384:SF1">
    <property type="entry name" value="SAWADEE PROTEIN"/>
    <property type="match status" value="1"/>
</dbReference>
<sequence length="404" mass="46593">MVTRSVVTPLINYSTEFRTYEDDAWYTVYVLFDGDTLRVKYLDFSPENDVVFHSSNFQNWTDLEAFKQRFRPLSKQLQDEECGLLNHGTRVCASHVFNQEDIRFYDAVVDGVQQREHSWKTGEEQCFCTFILFWLHGPNARKLTATSIENICVVQPKWELDRAVASFVDNCSSFLMPKEDSGFGMVPYRGNRSNSARQITYFGRMIKASSTCLSMRSIVSAYSPEVSCHDRRMEDRDLGGTKNVCMIMITNMDKKLCSSTVAEFLRRHTSLSVRVFIFPNLSMEVYTRGAIMVHSEKEFQELCGFLNNPNCIITSSTGRPWVVLEKLVGLENIKASIGELVHISEEKQRGTMNNLKVVYSGSKEFKIASIMRDLFWAFSEHQERLKKRLAFEERKIFAAKEELA</sequence>
<evidence type="ECO:0000313" key="2">
    <source>
        <dbReference type="EMBL" id="QCE00769.1"/>
    </source>
</evidence>
<reference evidence="2 3" key="1">
    <citation type="submission" date="2019-04" db="EMBL/GenBank/DDBJ databases">
        <title>An improved genome assembly and genetic linkage map for asparagus bean, Vigna unguiculata ssp. sesquipedialis.</title>
        <authorList>
            <person name="Xia Q."/>
            <person name="Zhang R."/>
            <person name="Dong Y."/>
        </authorList>
    </citation>
    <scope>NUCLEOTIDE SEQUENCE [LARGE SCALE GENOMIC DNA]</scope>
    <source>
        <tissue evidence="2">Leaf</tissue>
    </source>
</reference>
<dbReference type="Gene3D" id="2.30.30.140">
    <property type="match status" value="1"/>
</dbReference>
<dbReference type="GO" id="GO:0003682">
    <property type="term" value="F:chromatin binding"/>
    <property type="evidence" value="ECO:0007669"/>
    <property type="project" value="InterPro"/>
</dbReference>
<dbReference type="Pfam" id="PF16719">
    <property type="entry name" value="SAWADEE"/>
    <property type="match status" value="1"/>
</dbReference>
<organism evidence="2 3">
    <name type="scientific">Vigna unguiculata</name>
    <name type="common">Cowpea</name>
    <dbReference type="NCBI Taxonomy" id="3917"/>
    <lineage>
        <taxon>Eukaryota</taxon>
        <taxon>Viridiplantae</taxon>
        <taxon>Streptophyta</taxon>
        <taxon>Embryophyta</taxon>
        <taxon>Tracheophyta</taxon>
        <taxon>Spermatophyta</taxon>
        <taxon>Magnoliopsida</taxon>
        <taxon>eudicotyledons</taxon>
        <taxon>Gunneridae</taxon>
        <taxon>Pentapetalae</taxon>
        <taxon>rosids</taxon>
        <taxon>fabids</taxon>
        <taxon>Fabales</taxon>
        <taxon>Fabaceae</taxon>
        <taxon>Papilionoideae</taxon>
        <taxon>50 kb inversion clade</taxon>
        <taxon>NPAAA clade</taxon>
        <taxon>indigoferoid/millettioid clade</taxon>
        <taxon>Phaseoleae</taxon>
        <taxon>Vigna</taxon>
    </lineage>
</organism>
<accession>A0A4D6MKT1</accession>
<dbReference type="AlphaFoldDB" id="A0A4D6MKT1"/>
<keyword evidence="3" id="KW-1185">Reference proteome</keyword>
<name>A0A4D6MKT1_VIGUN</name>
<dbReference type="InterPro" id="IPR032001">
    <property type="entry name" value="SAWADEE_dom"/>
</dbReference>
<dbReference type="PANTHER" id="PTHR36384">
    <property type="entry name" value="SAWADEE PROTEIN"/>
    <property type="match status" value="1"/>
</dbReference>
<evidence type="ECO:0000313" key="3">
    <source>
        <dbReference type="Proteomes" id="UP000501690"/>
    </source>
</evidence>
<protein>
    <recommendedName>
        <fullName evidence="1">SAWADEE domain-containing protein</fullName>
    </recommendedName>
</protein>
<dbReference type="EMBL" id="CP039351">
    <property type="protein sequence ID" value="QCE00769.1"/>
    <property type="molecule type" value="Genomic_DNA"/>
</dbReference>
<dbReference type="Proteomes" id="UP000501690">
    <property type="component" value="Linkage Group LG7"/>
</dbReference>
<feature type="domain" description="SAWADEE" evidence="1">
    <location>
        <begin position="13"/>
        <end position="152"/>
    </location>
</feature>
<evidence type="ECO:0000259" key="1">
    <source>
        <dbReference type="Pfam" id="PF16719"/>
    </source>
</evidence>
<gene>
    <name evidence="2" type="ORF">DEO72_LG7g2059</name>
</gene>